<dbReference type="GO" id="GO:0051301">
    <property type="term" value="P:cell division"/>
    <property type="evidence" value="ECO:0007669"/>
    <property type="project" value="UniProtKB-KW"/>
</dbReference>
<comment type="subcellular location">
    <subcellularLocation>
        <location evidence="12">Cytoplasm</location>
    </subcellularLocation>
    <text evidence="12">About half TF is bound to the ribosome near the polypeptide exit tunnel while the other half is free in the cytoplasm.</text>
</comment>
<dbReference type="InterPro" id="IPR027304">
    <property type="entry name" value="Trigger_fact/SurA_dom_sf"/>
</dbReference>
<dbReference type="SUPFAM" id="SSF54534">
    <property type="entry name" value="FKBP-like"/>
    <property type="match status" value="1"/>
</dbReference>
<keyword evidence="9 12" id="KW-0131">Cell cycle</keyword>
<comment type="catalytic activity">
    <reaction evidence="1 12 13">
        <text>[protein]-peptidylproline (omega=180) = [protein]-peptidylproline (omega=0)</text>
        <dbReference type="Rhea" id="RHEA:16237"/>
        <dbReference type="Rhea" id="RHEA-COMP:10747"/>
        <dbReference type="Rhea" id="RHEA-COMP:10748"/>
        <dbReference type="ChEBI" id="CHEBI:83833"/>
        <dbReference type="ChEBI" id="CHEBI:83834"/>
        <dbReference type="EC" id="5.2.1.8"/>
    </reaction>
</comment>
<evidence type="ECO:0000256" key="14">
    <source>
        <dbReference type="RuleBase" id="RU003914"/>
    </source>
</evidence>
<dbReference type="HAMAP" id="MF_00303">
    <property type="entry name" value="Trigger_factor_Tig"/>
    <property type="match status" value="1"/>
</dbReference>
<keyword evidence="6 12" id="KW-0697">Rotamase</keyword>
<proteinExistence type="inferred from homology"/>
<feature type="domain" description="PPIase FKBP-type" evidence="16">
    <location>
        <begin position="165"/>
        <end position="261"/>
    </location>
</feature>
<evidence type="ECO:0000256" key="1">
    <source>
        <dbReference type="ARBA" id="ARBA00000971"/>
    </source>
</evidence>
<dbReference type="RefSeq" id="WP_110858195.1">
    <property type="nucleotide sequence ID" value="NZ_LS991949.1"/>
</dbReference>
<sequence length="470" mass="54802">MSRKFNDNKTELIIDYTLEGAEWEEALNKTRKILAKDITIPGFRKGKAPLSEAIKRISLVKIFDKTISDNIDDIYRKHITTQITNEDMLADNVRPKFDVVNLSLEKVVFEFIFPLFPKITIGNYKKIQAKLDSLTLSKEELEETKHQLLTNYVVMLDSNEAIKWNDQVNFDFTGYIDNEKFEGGEAEKFDLVIGSNQFIPGFEEKMIGLKKGETKDLHLTFPKEYHAKNLAGKDVIFKVTIHNIKTPNYPEINEQFLQEIKINPLVKTPADFDKYLEITALKNKLQKNKTNFINSAIEEITSNSKVEMSEIIVDQTANGYYRDFLTQIKQRGVSEKEYIEFSKTTKDEILDLYKKEATKNLIKSYIYGKIVDEEKLHISDEEYDKRIKQLADLYGLKEDQIKTFVPFKNFEQEKLADRIFDKLAQLNDPENLKKYHEIQKEVDDYHSEIEKILVAEAKKKSAQEKVNKEK</sequence>
<dbReference type="PROSITE" id="PS50059">
    <property type="entry name" value="FKBP_PPIASE"/>
    <property type="match status" value="1"/>
</dbReference>
<evidence type="ECO:0000256" key="15">
    <source>
        <dbReference type="SAM" id="Coils"/>
    </source>
</evidence>
<dbReference type="NCBIfam" id="TIGR00115">
    <property type="entry name" value="tig"/>
    <property type="match status" value="1"/>
</dbReference>
<dbReference type="InterPro" id="IPR005215">
    <property type="entry name" value="Trig_fac"/>
</dbReference>
<accession>A0A318UJM5</accession>
<keyword evidence="12" id="KW-0963">Cytoplasm</keyword>
<evidence type="ECO:0000256" key="4">
    <source>
        <dbReference type="ARBA" id="ARBA00016902"/>
    </source>
</evidence>
<comment type="similarity">
    <text evidence="2 12 14">Belongs to the FKBP-type PPIase family. Tig subfamily.</text>
</comment>
<dbReference type="AlphaFoldDB" id="A0A318UJM5"/>
<evidence type="ECO:0000256" key="11">
    <source>
        <dbReference type="ARBA" id="ARBA00029986"/>
    </source>
</evidence>
<dbReference type="PIRSF" id="PIRSF003095">
    <property type="entry name" value="Trigger_factor"/>
    <property type="match status" value="1"/>
</dbReference>
<evidence type="ECO:0000256" key="9">
    <source>
        <dbReference type="ARBA" id="ARBA00023306"/>
    </source>
</evidence>
<evidence type="ECO:0000256" key="7">
    <source>
        <dbReference type="ARBA" id="ARBA00023186"/>
    </source>
</evidence>
<keyword evidence="5 12" id="KW-0132">Cell division</keyword>
<dbReference type="Pfam" id="PF05698">
    <property type="entry name" value="Trigger_C"/>
    <property type="match status" value="1"/>
</dbReference>
<dbReference type="InterPro" id="IPR008881">
    <property type="entry name" value="Trigger_fac_ribosome-bd_bac"/>
</dbReference>
<dbReference type="EC" id="5.2.1.8" evidence="3 12"/>
<evidence type="ECO:0000256" key="2">
    <source>
        <dbReference type="ARBA" id="ARBA00005464"/>
    </source>
</evidence>
<keyword evidence="15" id="KW-0175">Coiled coil</keyword>
<comment type="caution">
    <text evidence="17">The sequence shown here is derived from an EMBL/GenBank/DDBJ whole genome shotgun (WGS) entry which is preliminary data.</text>
</comment>
<dbReference type="Gene3D" id="1.10.3120.10">
    <property type="entry name" value="Trigger factor, C-terminal domain"/>
    <property type="match status" value="1"/>
</dbReference>
<dbReference type="FunFam" id="3.10.50.40:FF:000001">
    <property type="entry name" value="Trigger factor"/>
    <property type="match status" value="1"/>
</dbReference>
<feature type="coiled-coil region" evidence="15">
    <location>
        <begin position="124"/>
        <end position="151"/>
    </location>
</feature>
<evidence type="ECO:0000256" key="10">
    <source>
        <dbReference type="ARBA" id="ARBA00024849"/>
    </source>
</evidence>
<dbReference type="InterPro" id="IPR008880">
    <property type="entry name" value="Trigger_fac_C"/>
</dbReference>
<comment type="domain">
    <text evidence="12">Consists of 3 domains; the N-terminus binds the ribosome, the middle domain has PPIase activity, while the C-terminus has intrinsic chaperone activity on its own.</text>
</comment>
<dbReference type="Pfam" id="PF00254">
    <property type="entry name" value="FKBP_C"/>
    <property type="match status" value="1"/>
</dbReference>
<evidence type="ECO:0000256" key="5">
    <source>
        <dbReference type="ARBA" id="ARBA00022618"/>
    </source>
</evidence>
<dbReference type="Gene3D" id="3.10.50.40">
    <property type="match status" value="1"/>
</dbReference>
<dbReference type="GO" id="GO:0003755">
    <property type="term" value="F:peptidyl-prolyl cis-trans isomerase activity"/>
    <property type="evidence" value="ECO:0007669"/>
    <property type="project" value="UniProtKB-UniRule"/>
</dbReference>
<organism evidence="17 18">
    <name type="scientific">Metamycoplasma alkalescens</name>
    <dbReference type="NCBI Taxonomy" id="45363"/>
    <lineage>
        <taxon>Bacteria</taxon>
        <taxon>Bacillati</taxon>
        <taxon>Mycoplasmatota</taxon>
        <taxon>Mycoplasmoidales</taxon>
        <taxon>Metamycoplasmataceae</taxon>
        <taxon>Metamycoplasma</taxon>
    </lineage>
</organism>
<evidence type="ECO:0000313" key="18">
    <source>
        <dbReference type="Proteomes" id="UP000247715"/>
    </source>
</evidence>
<dbReference type="InterPro" id="IPR036611">
    <property type="entry name" value="Trigger_fac_ribosome-bd_sf"/>
</dbReference>
<name>A0A318UJM5_9BACT</name>
<dbReference type="InterPro" id="IPR037041">
    <property type="entry name" value="Trigger_fac_C_sf"/>
</dbReference>
<gene>
    <name evidence="12" type="primary">tig</name>
    <name evidence="17" type="ORF">BCF88_10337</name>
</gene>
<dbReference type="Proteomes" id="UP000247715">
    <property type="component" value="Unassembled WGS sequence"/>
</dbReference>
<evidence type="ECO:0000256" key="13">
    <source>
        <dbReference type="PROSITE-ProRule" id="PRU00277"/>
    </source>
</evidence>
<dbReference type="GO" id="GO:0006457">
    <property type="term" value="P:protein folding"/>
    <property type="evidence" value="ECO:0007669"/>
    <property type="project" value="UniProtKB-UniRule"/>
</dbReference>
<reference evidence="17 18" key="1">
    <citation type="submission" date="2018-06" db="EMBL/GenBank/DDBJ databases">
        <title>Genomic Encyclopedia of Archaeal and Bacterial Type Strains, Phase II (KMG-II): from individual species to whole genera.</title>
        <authorList>
            <person name="Goeker M."/>
        </authorList>
    </citation>
    <scope>NUCLEOTIDE SEQUENCE [LARGE SCALE GENOMIC DNA]</scope>
    <source>
        <strain evidence="17 18">ATCC 29103</strain>
    </source>
</reference>
<protein>
    <recommendedName>
        <fullName evidence="4 12">Trigger factor</fullName>
        <shortName evidence="12">TF</shortName>
        <ecNumber evidence="3 12">5.2.1.8</ecNumber>
    </recommendedName>
    <alternativeName>
        <fullName evidence="11 12">PPIase</fullName>
    </alternativeName>
</protein>
<dbReference type="GO" id="GO:0015031">
    <property type="term" value="P:protein transport"/>
    <property type="evidence" value="ECO:0007669"/>
    <property type="project" value="UniProtKB-UniRule"/>
</dbReference>
<dbReference type="SUPFAM" id="SSF109998">
    <property type="entry name" value="Triger factor/SurA peptide-binding domain-like"/>
    <property type="match status" value="1"/>
</dbReference>
<evidence type="ECO:0000256" key="3">
    <source>
        <dbReference type="ARBA" id="ARBA00013194"/>
    </source>
</evidence>
<dbReference type="SUPFAM" id="SSF102735">
    <property type="entry name" value="Trigger factor ribosome-binding domain"/>
    <property type="match status" value="1"/>
</dbReference>
<comment type="function">
    <text evidence="10 12">Involved in protein export. Acts as a chaperone by maintaining the newly synthesized protein in an open conformation. Functions as a peptidyl-prolyl cis-trans isomerase.</text>
</comment>
<dbReference type="InterPro" id="IPR046357">
    <property type="entry name" value="PPIase_dom_sf"/>
</dbReference>
<evidence type="ECO:0000313" key="17">
    <source>
        <dbReference type="EMBL" id="PYF43613.1"/>
    </source>
</evidence>
<dbReference type="EMBL" id="QKLP01000003">
    <property type="protein sequence ID" value="PYF43613.1"/>
    <property type="molecule type" value="Genomic_DNA"/>
</dbReference>
<keyword evidence="8 12" id="KW-0413">Isomerase</keyword>
<dbReference type="InterPro" id="IPR001179">
    <property type="entry name" value="PPIase_FKBP_dom"/>
</dbReference>
<dbReference type="Gene3D" id="3.30.70.1050">
    <property type="entry name" value="Trigger factor ribosome-binding domain"/>
    <property type="match status" value="1"/>
</dbReference>
<evidence type="ECO:0000256" key="8">
    <source>
        <dbReference type="ARBA" id="ARBA00023235"/>
    </source>
</evidence>
<evidence type="ECO:0000256" key="6">
    <source>
        <dbReference type="ARBA" id="ARBA00023110"/>
    </source>
</evidence>
<evidence type="ECO:0000256" key="12">
    <source>
        <dbReference type="HAMAP-Rule" id="MF_00303"/>
    </source>
</evidence>
<keyword evidence="7 12" id="KW-0143">Chaperone</keyword>
<evidence type="ECO:0000259" key="16">
    <source>
        <dbReference type="PROSITE" id="PS50059"/>
    </source>
</evidence>
<dbReference type="GO" id="GO:0005737">
    <property type="term" value="C:cytoplasm"/>
    <property type="evidence" value="ECO:0007669"/>
    <property type="project" value="UniProtKB-SubCell"/>
</dbReference>
<dbReference type="Pfam" id="PF05697">
    <property type="entry name" value="Trigger_N"/>
    <property type="match status" value="1"/>
</dbReference>